<sequence length="108" mass="12674">MLEEIEREFEAAIGGLKQIQVDDSRNIEEESAKRKVMLEEIDREFEEAHSGISANYAKEERKKKKRQETLTISVSLTVSDNFVMQFLFSQLQRNRVALFCQRFLDLDT</sequence>
<evidence type="ECO:0000313" key="2">
    <source>
        <dbReference type="RefSeq" id="XP_019094339.1"/>
    </source>
</evidence>
<reference evidence="1" key="1">
    <citation type="journal article" date="2014" name="Nat. Commun.">
        <title>The emerging biofuel crop Camelina sativa retains a highly undifferentiated hexaploid genome structure.</title>
        <authorList>
            <person name="Kagale S."/>
            <person name="Koh C."/>
            <person name="Nixon J."/>
            <person name="Bollina V."/>
            <person name="Clarke W.E."/>
            <person name="Tuteja R."/>
            <person name="Spillane C."/>
            <person name="Robinson S.J."/>
            <person name="Links M.G."/>
            <person name="Clarke C."/>
            <person name="Higgins E.E."/>
            <person name="Huebert T."/>
            <person name="Sharpe A.G."/>
            <person name="Parkin I.A."/>
        </authorList>
    </citation>
    <scope>NUCLEOTIDE SEQUENCE [LARGE SCALE GENOMIC DNA]</scope>
    <source>
        <strain evidence="1">cv. DH55</strain>
    </source>
</reference>
<evidence type="ECO:0000313" key="1">
    <source>
        <dbReference type="Proteomes" id="UP000694864"/>
    </source>
</evidence>
<dbReference type="GeneID" id="104758562"/>
<organism evidence="1 2">
    <name type="scientific">Camelina sativa</name>
    <name type="common">False flax</name>
    <name type="synonym">Myagrum sativum</name>
    <dbReference type="NCBI Taxonomy" id="90675"/>
    <lineage>
        <taxon>Eukaryota</taxon>
        <taxon>Viridiplantae</taxon>
        <taxon>Streptophyta</taxon>
        <taxon>Embryophyta</taxon>
        <taxon>Tracheophyta</taxon>
        <taxon>Spermatophyta</taxon>
        <taxon>Magnoliopsida</taxon>
        <taxon>eudicotyledons</taxon>
        <taxon>Gunneridae</taxon>
        <taxon>Pentapetalae</taxon>
        <taxon>rosids</taxon>
        <taxon>malvids</taxon>
        <taxon>Brassicales</taxon>
        <taxon>Brassicaceae</taxon>
        <taxon>Camelineae</taxon>
        <taxon>Camelina</taxon>
    </lineage>
</organism>
<name>A0ABM1R5Q1_CAMSA</name>
<keyword evidence="1" id="KW-1185">Reference proteome</keyword>
<accession>A0ABM1R5Q1</accession>
<protein>
    <submittedName>
        <fullName evidence="2">TSK-associating protein 1-like</fullName>
    </submittedName>
</protein>
<reference evidence="2" key="2">
    <citation type="submission" date="2025-08" db="UniProtKB">
        <authorList>
            <consortium name="RefSeq"/>
        </authorList>
    </citation>
    <scope>IDENTIFICATION</scope>
    <source>
        <tissue evidence="2">Leaf</tissue>
    </source>
</reference>
<gene>
    <name evidence="2" type="primary">LOC104758562</name>
</gene>
<dbReference type="RefSeq" id="XP_019094339.1">
    <property type="nucleotide sequence ID" value="XM_019238794.1"/>
</dbReference>
<dbReference type="Proteomes" id="UP000694864">
    <property type="component" value="Chromosome 17"/>
</dbReference>
<proteinExistence type="predicted"/>